<dbReference type="Proteomes" id="UP000463857">
    <property type="component" value="Chromosome"/>
</dbReference>
<feature type="transmembrane region" description="Helical" evidence="2">
    <location>
        <begin position="683"/>
        <end position="705"/>
    </location>
</feature>
<dbReference type="AlphaFoldDB" id="A0A7L4YSF9"/>
<evidence type="ECO:0000256" key="2">
    <source>
        <dbReference type="SAM" id="Phobius"/>
    </source>
</evidence>
<gene>
    <name evidence="3" type="ORF">EK0264_17145</name>
</gene>
<feature type="transmembrane region" description="Helical" evidence="2">
    <location>
        <begin position="369"/>
        <end position="391"/>
    </location>
</feature>
<keyword evidence="2" id="KW-0472">Membrane</keyword>
<feature type="transmembrane region" description="Helical" evidence="2">
    <location>
        <begin position="12"/>
        <end position="38"/>
    </location>
</feature>
<accession>A0A7L4YSF9</accession>
<organism evidence="3 4">
    <name type="scientific">Epidermidibacterium keratini</name>
    <dbReference type="NCBI Taxonomy" id="1891644"/>
    <lineage>
        <taxon>Bacteria</taxon>
        <taxon>Bacillati</taxon>
        <taxon>Actinomycetota</taxon>
        <taxon>Actinomycetes</taxon>
        <taxon>Sporichthyales</taxon>
        <taxon>Sporichthyaceae</taxon>
        <taxon>Epidermidibacterium</taxon>
    </lineage>
</organism>
<feature type="transmembrane region" description="Helical" evidence="2">
    <location>
        <begin position="514"/>
        <end position="536"/>
    </location>
</feature>
<evidence type="ECO:0000313" key="4">
    <source>
        <dbReference type="Proteomes" id="UP000463857"/>
    </source>
</evidence>
<reference evidence="3 4" key="1">
    <citation type="journal article" date="2018" name="Int. J. Syst. Evol. Microbiol.">
        <title>Epidermidibacterium keratini gen. nov., sp. nov., a member of the family Sporichthyaceae, isolated from keratin epidermis.</title>
        <authorList>
            <person name="Lee D.G."/>
            <person name="Trujillo M.E."/>
            <person name="Kang S."/>
            <person name="Nam J.J."/>
            <person name="Kim Y.J."/>
        </authorList>
    </citation>
    <scope>NUCLEOTIDE SEQUENCE [LARGE SCALE GENOMIC DNA]</scope>
    <source>
        <strain evidence="3 4">EPI-7</strain>
    </source>
</reference>
<feature type="region of interest" description="Disordered" evidence="1">
    <location>
        <begin position="484"/>
        <end position="507"/>
    </location>
</feature>
<keyword evidence="2" id="KW-0812">Transmembrane</keyword>
<feature type="compositionally biased region" description="Low complexity" evidence="1">
    <location>
        <begin position="495"/>
        <end position="505"/>
    </location>
</feature>
<sequence length="788" mass="82907">MSESSRRTPNRWWQAASVSVAVLVIGLLGIVLSTVSLLRSPELYRTSSSGELPDFADDPANSWGDYNEGVPEAEPAWTADDFIAAVGDGGPGRIVAMPGAASYLDTAAIEAMIAGSDVLVVVTPPSPLGAIETTRVRDNTVQKYWADERGIRLVMVHGTEAYLPASDNSGLIVGATPDAGIPIRDALVYNDATSAVQHVIDRYRGYESPPSPPVPTSAAELQPAGRAPTDAELAPVVQTLQTGTPYVAPGVAGPVEADLSGLGADVKVAVFDYAAPGQFVDYASALRAAFPGSAVVVVTGSWVQTTGLDEQLSSDVMMQIAAIGGFPLASARPDPTRLLDLFSSAYEVAAAGAAAHSDLPSEPEGLPRWVALLMLGASIVLVLGFFAGSLLEWRGRRKESWQQRRDRLAGQLAERYVAIGAVLSLSLRPDTGVARRQLDAAYSSVLQLRGADKDSVDAIALTAWDSLDAAVREIGEEQLGPSAALSAADRPKPAAPAASPASPAPTSDRVRRRWLPWAIALIAGSYVFLNLFGSVAGSLGLDNRSSAQIDPLASSSVMSTGGDLDIETIRGVVGTRSMMVVYDDSGDSGSRYALGQNVAAAYPKALVFIVADGEIDTAEIGDEAAVDGYDVYALIEDYYPVQYAAGSDPVAQARQLAILYDRLVAEGKINGIDRLQYESQIPWTPVAIGMVLALVVAAFVIRAAIVRLARWRSERDETTGEREALSLRLAETSRQLLHASDPSPGVLAGFARREAALAAEVAAADPSGFAALRARIEAFDDEVGRVVA</sequence>
<dbReference type="OrthoDB" id="5200308at2"/>
<dbReference type="KEGG" id="eke:EK0264_17145"/>
<dbReference type="RefSeq" id="WP_159546958.1">
    <property type="nucleotide sequence ID" value="NZ_CP047156.1"/>
</dbReference>
<dbReference type="EMBL" id="CP047156">
    <property type="protein sequence ID" value="QHC01834.1"/>
    <property type="molecule type" value="Genomic_DNA"/>
</dbReference>
<keyword evidence="4" id="KW-1185">Reference proteome</keyword>
<evidence type="ECO:0000256" key="1">
    <source>
        <dbReference type="SAM" id="MobiDB-lite"/>
    </source>
</evidence>
<name>A0A7L4YSF9_9ACTN</name>
<protein>
    <submittedName>
        <fullName evidence="3">Uncharacterized protein</fullName>
    </submittedName>
</protein>
<proteinExistence type="predicted"/>
<keyword evidence="2" id="KW-1133">Transmembrane helix</keyword>
<evidence type="ECO:0000313" key="3">
    <source>
        <dbReference type="EMBL" id="QHC01834.1"/>
    </source>
</evidence>
<dbReference type="InParanoid" id="A0A7L4YSF9"/>